<dbReference type="SUPFAM" id="SSF109854">
    <property type="entry name" value="DinB/YfiT-like putative metalloenzymes"/>
    <property type="match status" value="1"/>
</dbReference>
<accession>A0A1G9X2S3</accession>
<proteinExistence type="predicted"/>
<dbReference type="STRING" id="563176.SAMN04488090_4535"/>
<keyword evidence="1" id="KW-0732">Signal</keyword>
<keyword evidence="4" id="KW-1185">Reference proteome</keyword>
<evidence type="ECO:0000313" key="4">
    <source>
        <dbReference type="Proteomes" id="UP000198901"/>
    </source>
</evidence>
<dbReference type="Pfam" id="PF12867">
    <property type="entry name" value="DinB_2"/>
    <property type="match status" value="1"/>
</dbReference>
<gene>
    <name evidence="3" type="ORF">SAMN04488090_4535</name>
</gene>
<reference evidence="3 4" key="1">
    <citation type="submission" date="2016-10" db="EMBL/GenBank/DDBJ databases">
        <authorList>
            <person name="de Groot N.N."/>
        </authorList>
    </citation>
    <scope>NUCLEOTIDE SEQUENCE [LARGE SCALE GENOMIC DNA]</scope>
    <source>
        <strain evidence="3 4">DSM 21668</strain>
    </source>
</reference>
<evidence type="ECO:0000313" key="3">
    <source>
        <dbReference type="EMBL" id="SDM91064.1"/>
    </source>
</evidence>
<dbReference type="InterPro" id="IPR034660">
    <property type="entry name" value="DinB/YfiT-like"/>
</dbReference>
<dbReference type="OrthoDB" id="119432at2"/>
<organism evidence="3 4">
    <name type="scientific">Siphonobacter aquaeclarae</name>
    <dbReference type="NCBI Taxonomy" id="563176"/>
    <lineage>
        <taxon>Bacteria</taxon>
        <taxon>Pseudomonadati</taxon>
        <taxon>Bacteroidota</taxon>
        <taxon>Cytophagia</taxon>
        <taxon>Cytophagales</taxon>
        <taxon>Cytophagaceae</taxon>
        <taxon>Siphonobacter</taxon>
    </lineage>
</organism>
<feature type="chain" id="PRO_5011764677" evidence="1">
    <location>
        <begin position="21"/>
        <end position="175"/>
    </location>
</feature>
<dbReference type="RefSeq" id="WP_093208092.1">
    <property type="nucleotide sequence ID" value="NZ_FNGS01000010.1"/>
</dbReference>
<protein>
    <submittedName>
        <fullName evidence="3">Uncharacterized damage-inducible protein DinB (Forms a four-helix bundle)</fullName>
    </submittedName>
</protein>
<dbReference type="AlphaFoldDB" id="A0A1G9X2S3"/>
<dbReference type="Proteomes" id="UP000198901">
    <property type="component" value="Unassembled WGS sequence"/>
</dbReference>
<feature type="domain" description="DinB-like" evidence="2">
    <location>
        <begin position="31"/>
        <end position="157"/>
    </location>
</feature>
<dbReference type="Gene3D" id="1.20.120.450">
    <property type="entry name" value="dinb family like domain"/>
    <property type="match status" value="1"/>
</dbReference>
<name>A0A1G9X2S3_9BACT</name>
<evidence type="ECO:0000256" key="1">
    <source>
        <dbReference type="SAM" id="SignalP"/>
    </source>
</evidence>
<dbReference type="EMBL" id="FNGS01000010">
    <property type="protein sequence ID" value="SDM91064.1"/>
    <property type="molecule type" value="Genomic_DNA"/>
</dbReference>
<dbReference type="InterPro" id="IPR024775">
    <property type="entry name" value="DinB-like"/>
</dbReference>
<feature type="signal peptide" evidence="1">
    <location>
        <begin position="1"/>
        <end position="20"/>
    </location>
</feature>
<evidence type="ECO:0000259" key="2">
    <source>
        <dbReference type="Pfam" id="PF12867"/>
    </source>
</evidence>
<sequence>MKTVLFTLSALVMTVLTSFAPSNQATMIADWERAKAYTKEYLDAMPEDGLGFKPTPEIRSFAEQMAHLANANFMFASMASGKTSPYQGKNLEKLDEYTKSKANLTNVVMESYDYVIAALKGMTDAQLAETVKMRDNMIPKGILIDKAFEHQTHHRGQTTIYLRLKGVVPPGEKLF</sequence>